<keyword evidence="2" id="KW-1185">Reference proteome</keyword>
<dbReference type="EMBL" id="BRLB01000001">
    <property type="protein sequence ID" value="GKX28384.1"/>
    <property type="molecule type" value="Genomic_DNA"/>
</dbReference>
<proteinExistence type="predicted"/>
<comment type="caution">
    <text evidence="1">The sequence shown here is derived from an EMBL/GenBank/DDBJ whole genome shotgun (WGS) entry which is preliminary data.</text>
</comment>
<gene>
    <name evidence="1" type="ORF">SH1V18_08640</name>
</gene>
<dbReference type="InterPro" id="IPR024523">
    <property type="entry name" value="DUF3793"/>
</dbReference>
<dbReference type="RefSeq" id="WP_281812590.1">
    <property type="nucleotide sequence ID" value="NZ_BRLB01000001.1"/>
</dbReference>
<sequence>MRTCINNKECIFNNVCSDYEKRLLKTISPVIKGIKPAEIISIPKNEDNMKGKLKLLISLINRCDKIKGKVINYSTKSYKVFIYNEISLEKILLRKNIVNFLAMCGYSTNYLLNDYLNGLYTKISKGQIPDEIGIFLGYPLKDVMGFMGVVNLPLTKVNYWRIYGDANISDKLFDNIQKVKQHTERLLIHKTPQQVFELLIC</sequence>
<name>A0A9W6DF71_9FIRM</name>
<dbReference type="AlphaFoldDB" id="A0A9W6DF71"/>
<protein>
    <recommendedName>
        <fullName evidence="3">DUF3793 family protein</fullName>
    </recommendedName>
</protein>
<accession>A0A9W6DF71</accession>
<evidence type="ECO:0008006" key="3">
    <source>
        <dbReference type="Google" id="ProtNLM"/>
    </source>
</evidence>
<dbReference type="Pfam" id="PF12672">
    <property type="entry name" value="DUF3793"/>
    <property type="match status" value="1"/>
</dbReference>
<dbReference type="Proteomes" id="UP001144256">
    <property type="component" value="Unassembled WGS sequence"/>
</dbReference>
<organism evidence="1 2">
    <name type="scientific">Vallitalea longa</name>
    <dbReference type="NCBI Taxonomy" id="2936439"/>
    <lineage>
        <taxon>Bacteria</taxon>
        <taxon>Bacillati</taxon>
        <taxon>Bacillota</taxon>
        <taxon>Clostridia</taxon>
        <taxon>Lachnospirales</taxon>
        <taxon>Vallitaleaceae</taxon>
        <taxon>Vallitalea</taxon>
    </lineage>
</organism>
<evidence type="ECO:0000313" key="1">
    <source>
        <dbReference type="EMBL" id="GKX28384.1"/>
    </source>
</evidence>
<reference evidence="1" key="1">
    <citation type="submission" date="2022-06" db="EMBL/GenBank/DDBJ databases">
        <title>Vallitalea longa sp. nov., an anaerobic bacterium isolated from marine sediment.</title>
        <authorList>
            <person name="Hirano S."/>
            <person name="Terahara T."/>
            <person name="Mori K."/>
            <person name="Hamada M."/>
            <person name="Matsumoto R."/>
            <person name="Kobayashi T."/>
        </authorList>
    </citation>
    <scope>NUCLEOTIDE SEQUENCE</scope>
    <source>
        <strain evidence="1">SH18-1</strain>
    </source>
</reference>
<evidence type="ECO:0000313" key="2">
    <source>
        <dbReference type="Proteomes" id="UP001144256"/>
    </source>
</evidence>